<evidence type="ECO:0000313" key="3">
    <source>
        <dbReference type="Proteomes" id="UP000054549"/>
    </source>
</evidence>
<feature type="region of interest" description="Disordered" evidence="1">
    <location>
        <begin position="74"/>
        <end position="96"/>
    </location>
</feature>
<feature type="region of interest" description="Disordered" evidence="1">
    <location>
        <begin position="1"/>
        <end position="40"/>
    </location>
</feature>
<dbReference type="STRING" id="946122.A0A0C2S099"/>
<name>A0A0C2S099_AMAMK</name>
<gene>
    <name evidence="2" type="ORF">M378DRAFT_17409</name>
</gene>
<feature type="compositionally biased region" description="Acidic residues" evidence="1">
    <location>
        <begin position="168"/>
        <end position="188"/>
    </location>
</feature>
<dbReference type="Proteomes" id="UP000054549">
    <property type="component" value="Unassembled WGS sequence"/>
</dbReference>
<feature type="compositionally biased region" description="Basic and acidic residues" evidence="1">
    <location>
        <begin position="153"/>
        <end position="167"/>
    </location>
</feature>
<feature type="compositionally biased region" description="Basic and acidic residues" evidence="1">
    <location>
        <begin position="16"/>
        <end position="26"/>
    </location>
</feature>
<dbReference type="OrthoDB" id="2017974at2759"/>
<dbReference type="EMBL" id="KN818449">
    <property type="protein sequence ID" value="KIL56075.1"/>
    <property type="molecule type" value="Genomic_DNA"/>
</dbReference>
<dbReference type="InParanoid" id="A0A0C2S099"/>
<organism evidence="2 3">
    <name type="scientific">Amanita muscaria (strain Koide BX008)</name>
    <dbReference type="NCBI Taxonomy" id="946122"/>
    <lineage>
        <taxon>Eukaryota</taxon>
        <taxon>Fungi</taxon>
        <taxon>Dikarya</taxon>
        <taxon>Basidiomycota</taxon>
        <taxon>Agaricomycotina</taxon>
        <taxon>Agaricomycetes</taxon>
        <taxon>Agaricomycetidae</taxon>
        <taxon>Agaricales</taxon>
        <taxon>Pluteineae</taxon>
        <taxon>Amanitaceae</taxon>
        <taxon>Amanita</taxon>
    </lineage>
</organism>
<evidence type="ECO:0000313" key="2">
    <source>
        <dbReference type="EMBL" id="KIL56075.1"/>
    </source>
</evidence>
<reference evidence="2 3" key="1">
    <citation type="submission" date="2014-04" db="EMBL/GenBank/DDBJ databases">
        <title>Evolutionary Origins and Diversification of the Mycorrhizal Mutualists.</title>
        <authorList>
            <consortium name="DOE Joint Genome Institute"/>
            <consortium name="Mycorrhizal Genomics Consortium"/>
            <person name="Kohler A."/>
            <person name="Kuo A."/>
            <person name="Nagy L.G."/>
            <person name="Floudas D."/>
            <person name="Copeland A."/>
            <person name="Barry K.W."/>
            <person name="Cichocki N."/>
            <person name="Veneault-Fourrey C."/>
            <person name="LaButti K."/>
            <person name="Lindquist E.A."/>
            <person name="Lipzen A."/>
            <person name="Lundell T."/>
            <person name="Morin E."/>
            <person name="Murat C."/>
            <person name="Riley R."/>
            <person name="Ohm R."/>
            <person name="Sun H."/>
            <person name="Tunlid A."/>
            <person name="Henrissat B."/>
            <person name="Grigoriev I.V."/>
            <person name="Hibbett D.S."/>
            <person name="Martin F."/>
        </authorList>
    </citation>
    <scope>NUCLEOTIDE SEQUENCE [LARGE SCALE GENOMIC DNA]</scope>
    <source>
        <strain evidence="2 3">Koide BX008</strain>
    </source>
</reference>
<dbReference type="HOGENOM" id="CLU_836701_0_0_1"/>
<keyword evidence="3" id="KW-1185">Reference proteome</keyword>
<dbReference type="AlphaFoldDB" id="A0A0C2S099"/>
<protein>
    <submittedName>
        <fullName evidence="2">Uncharacterized protein</fullName>
    </submittedName>
</protein>
<sequence>MKVVAKKSANAMDTDQDQHDDNEIKHSPRQSSTSNVLHQPLLKSSDFQTDILKRAVPWEDLATFLTTIPKKYGPSKQGVIPSSTNTAKRGWSPTGVPLPYQKSRKALGASVALRGLHAEIVDGFSWSNVSKSWKCKATFGEGEIVERTGSSGKQEEEERKSGRRWADESMEVDEDETAESEESGDDSEEVKALKARQQYLRTLLQPVQQDCDTSTPLVNGESSSLSSMVWHPTPLAKQHRAQLHTFSRISLHMASPSESPLAKQHRAQWHTFSRISVHMAFPSEYRLQEAGGARAYIDSGKSKLGTRSHLLEVKTLSHSTKSWHEMLMKSGD</sequence>
<evidence type="ECO:0000256" key="1">
    <source>
        <dbReference type="SAM" id="MobiDB-lite"/>
    </source>
</evidence>
<accession>A0A0C2S099</accession>
<feature type="region of interest" description="Disordered" evidence="1">
    <location>
        <begin position="146"/>
        <end position="191"/>
    </location>
</feature>
<proteinExistence type="predicted"/>